<proteinExistence type="predicted"/>
<keyword evidence="1" id="KW-0614">Plasmid</keyword>
<protein>
    <submittedName>
        <fullName evidence="1">Uncharacterized protein</fullName>
    </submittedName>
</protein>
<keyword evidence="2" id="KW-1185">Reference proteome</keyword>
<reference evidence="1 2" key="1">
    <citation type="journal article" date="2015" name="PLoS ONE">
        <title>Azotobacter Genomes: The Genome of Azotobacter chroococcum NCIMB 8003 (ATCC 4412).</title>
        <authorList>
            <person name="Robson R.L."/>
            <person name="Jones R."/>
            <person name="Robson R.M."/>
            <person name="Schwartz A."/>
            <person name="Richardson T.H."/>
        </authorList>
    </citation>
    <scope>NUCLEOTIDE SEQUENCE [LARGE SCALE GENOMIC DNA]</scope>
    <source>
        <strain evidence="1 2">NCIMB 8003</strain>
        <plasmid evidence="2">Plasmid pAcX50f</plasmid>
    </source>
</reference>
<accession>A0A0C4WT44</accession>
<gene>
    <name evidence="1" type="ORF">Achr_f1870</name>
</gene>
<dbReference type="RefSeq" id="WP_082045675.1">
    <property type="nucleotide sequence ID" value="NZ_CP010421.1"/>
</dbReference>
<dbReference type="AlphaFoldDB" id="A0A0C4WT44"/>
<sequence>MATGRTSKHSLRYGTSFKRKPGLGRYNATRAEWKAAYRAARIAIGQGAEPDSATDGVLWKAQLVVAYERNGHGDRLKQPASVKLAAQRLIDEIVGAV</sequence>
<evidence type="ECO:0000313" key="1">
    <source>
        <dbReference type="EMBL" id="AJE23881.1"/>
    </source>
</evidence>
<dbReference type="HOGENOM" id="CLU_189851_0_0_6"/>
<dbReference type="EMBL" id="CP010421">
    <property type="protein sequence ID" value="AJE23881.1"/>
    <property type="molecule type" value="Genomic_DNA"/>
</dbReference>
<evidence type="ECO:0000313" key="2">
    <source>
        <dbReference type="Proteomes" id="UP000068210"/>
    </source>
</evidence>
<geneLocation type="plasmid" evidence="1 2">
    <name>pAcX50f</name>
</geneLocation>
<dbReference type="Proteomes" id="UP000068210">
    <property type="component" value="Plasmid pAcX50f"/>
</dbReference>
<dbReference type="KEGG" id="acx:Achr_f1870"/>
<organism evidence="1 2">
    <name type="scientific">Azotobacter chroococcum NCIMB 8003</name>
    <dbReference type="NCBI Taxonomy" id="1328314"/>
    <lineage>
        <taxon>Bacteria</taxon>
        <taxon>Pseudomonadati</taxon>
        <taxon>Pseudomonadota</taxon>
        <taxon>Gammaproteobacteria</taxon>
        <taxon>Pseudomonadales</taxon>
        <taxon>Pseudomonadaceae</taxon>
        <taxon>Azotobacter</taxon>
    </lineage>
</organism>
<name>A0A0C4WT44_9GAMM</name>